<protein>
    <submittedName>
        <fullName evidence="1">Uncharacterized protein</fullName>
    </submittedName>
</protein>
<sequence>MAGGLFGRRAVGNHAETEACWEEKYEISFGTSLRSIDQIKHTMSSKEWDLTYTTISNRNDLIVEICVKVPSEFAQSFPHMLQDLKKILAAETGMDIQYRYDTDK</sequence>
<organism evidence="1 2">
    <name type="scientific">Dactylonectria estremocensis</name>
    <dbReference type="NCBI Taxonomy" id="1079267"/>
    <lineage>
        <taxon>Eukaryota</taxon>
        <taxon>Fungi</taxon>
        <taxon>Dikarya</taxon>
        <taxon>Ascomycota</taxon>
        <taxon>Pezizomycotina</taxon>
        <taxon>Sordariomycetes</taxon>
        <taxon>Hypocreomycetidae</taxon>
        <taxon>Hypocreales</taxon>
        <taxon>Nectriaceae</taxon>
        <taxon>Dactylonectria</taxon>
    </lineage>
</organism>
<dbReference type="EMBL" id="JAGMUU010000040">
    <property type="protein sequence ID" value="KAH7114928.1"/>
    <property type="molecule type" value="Genomic_DNA"/>
</dbReference>
<evidence type="ECO:0000313" key="1">
    <source>
        <dbReference type="EMBL" id="KAH7114928.1"/>
    </source>
</evidence>
<dbReference type="AlphaFoldDB" id="A0A9P9D905"/>
<name>A0A9P9D905_9HYPO</name>
<gene>
    <name evidence="1" type="ORF">B0J13DRAFT_533476</name>
</gene>
<proteinExistence type="predicted"/>
<accession>A0A9P9D905</accession>
<dbReference type="Proteomes" id="UP000717696">
    <property type="component" value="Unassembled WGS sequence"/>
</dbReference>
<comment type="caution">
    <text evidence="1">The sequence shown here is derived from an EMBL/GenBank/DDBJ whole genome shotgun (WGS) entry which is preliminary data.</text>
</comment>
<reference evidence="1" key="1">
    <citation type="journal article" date="2021" name="Nat. Commun.">
        <title>Genetic determinants of endophytism in the Arabidopsis root mycobiome.</title>
        <authorList>
            <person name="Mesny F."/>
            <person name="Miyauchi S."/>
            <person name="Thiergart T."/>
            <person name="Pickel B."/>
            <person name="Atanasova L."/>
            <person name="Karlsson M."/>
            <person name="Huettel B."/>
            <person name="Barry K.W."/>
            <person name="Haridas S."/>
            <person name="Chen C."/>
            <person name="Bauer D."/>
            <person name="Andreopoulos W."/>
            <person name="Pangilinan J."/>
            <person name="LaButti K."/>
            <person name="Riley R."/>
            <person name="Lipzen A."/>
            <person name="Clum A."/>
            <person name="Drula E."/>
            <person name="Henrissat B."/>
            <person name="Kohler A."/>
            <person name="Grigoriev I.V."/>
            <person name="Martin F.M."/>
            <person name="Hacquard S."/>
        </authorList>
    </citation>
    <scope>NUCLEOTIDE SEQUENCE</scope>
    <source>
        <strain evidence="1">MPI-CAGE-AT-0021</strain>
    </source>
</reference>
<evidence type="ECO:0000313" key="2">
    <source>
        <dbReference type="Proteomes" id="UP000717696"/>
    </source>
</evidence>
<keyword evidence="2" id="KW-1185">Reference proteome</keyword>